<sequence>MGKKRLTKGVIIEDKDKKVAEVLLDLDRNASDDEFILGFKKKFPQDWQRVEARYAEYESLVKKRNIPPMARPFQYVLNAARIIRSRYQHGEDLQEILKKLNAPKPAFIEAESADQEALFKKLNDAHSYEKRIDAIKKLGKYKCPAVEAAFLEIMKTDPVNDVREAAHARLKIFGYDISSPRKAPAYVDKDLHEKLLEVANSLHEDFSYERFESKFRTIFPLEFDMHKYQKKGEFKNWLTVQIRQLPRHHEYE</sequence>
<dbReference type="RefSeq" id="WP_213403199.1">
    <property type="nucleotide sequence ID" value="NZ_JAGIBT010000001.1"/>
</dbReference>
<reference evidence="1" key="1">
    <citation type="submission" date="2021-03" db="EMBL/GenBank/DDBJ databases">
        <title>Identification and antibiotic profiling of Wohlfahrtiimonas chitiniclastica, an underestimated human pathogen.</title>
        <authorList>
            <person name="Kopf A."/>
            <person name="Bunk B."/>
            <person name="Coldewey S."/>
            <person name="Gunzer F."/>
            <person name="Riedel T."/>
            <person name="Schroettner P."/>
        </authorList>
    </citation>
    <scope>NUCLEOTIDE SEQUENCE</scope>
    <source>
        <strain evidence="1">DSM 100917</strain>
    </source>
</reference>
<evidence type="ECO:0000313" key="2">
    <source>
        <dbReference type="Proteomes" id="UP000680020"/>
    </source>
</evidence>
<dbReference type="Proteomes" id="UP000680020">
    <property type="component" value="Unassembled WGS sequence"/>
</dbReference>
<evidence type="ECO:0000313" key="1">
    <source>
        <dbReference type="EMBL" id="MBS7823601.1"/>
    </source>
</evidence>
<name>A0AB35BV64_9GAMM</name>
<dbReference type="AlphaFoldDB" id="A0AB35BV64"/>
<organism evidence="1 2">
    <name type="scientific">Wohlfahrtiimonas chitiniclastica</name>
    <dbReference type="NCBI Taxonomy" id="400946"/>
    <lineage>
        <taxon>Bacteria</taxon>
        <taxon>Pseudomonadati</taxon>
        <taxon>Pseudomonadota</taxon>
        <taxon>Gammaproteobacteria</taxon>
        <taxon>Cardiobacteriales</taxon>
        <taxon>Ignatzschineriaceae</taxon>
        <taxon>Wohlfahrtiimonas</taxon>
    </lineage>
</organism>
<dbReference type="EMBL" id="JAGIBU010000001">
    <property type="protein sequence ID" value="MBS7823601.1"/>
    <property type="molecule type" value="Genomic_DNA"/>
</dbReference>
<evidence type="ECO:0008006" key="3">
    <source>
        <dbReference type="Google" id="ProtNLM"/>
    </source>
</evidence>
<gene>
    <name evidence="1" type="ORF">J7561_00085</name>
</gene>
<proteinExistence type="predicted"/>
<accession>A0AB35BV64</accession>
<protein>
    <recommendedName>
        <fullName evidence="3">HEAT repeat domain-containing protein</fullName>
    </recommendedName>
</protein>
<comment type="caution">
    <text evidence="1">The sequence shown here is derived from an EMBL/GenBank/DDBJ whole genome shotgun (WGS) entry which is preliminary data.</text>
</comment>